<reference evidence="1 2" key="1">
    <citation type="submission" date="2019-02" db="EMBL/GenBank/DDBJ databases">
        <title>The Batch Genome Submission of Acinetobacter spp. strains.</title>
        <authorList>
            <person name="Qin J."/>
            <person name="Hu Y."/>
            <person name="Ye H."/>
            <person name="Wei L."/>
            <person name="Feng Y."/>
            <person name="Zong Z."/>
        </authorList>
    </citation>
    <scope>NUCLEOTIDE SEQUENCE [LARGE SCALE GENOMIC DNA]</scope>
    <source>
        <strain evidence="1 2">WCHABo060081</strain>
    </source>
</reference>
<accession>A0A4V2DP59</accession>
<dbReference type="Proteomes" id="UP000293483">
    <property type="component" value="Unassembled WGS sequence"/>
</dbReference>
<name>A0A4V2DP59_9GAMM</name>
<dbReference type="RefSeq" id="WP_005008661.1">
    <property type="nucleotide sequence ID" value="NZ_AP024595.1"/>
</dbReference>
<evidence type="ECO:0000313" key="2">
    <source>
        <dbReference type="Proteomes" id="UP000293483"/>
    </source>
</evidence>
<sequence>MKQDDFLKQVTSKLDGLAQQHAHKPAVMNNVLDEIQERETSHYGLWKMSGFALAAAIAGFIVLPNSVTTLNEKPQNQVVSAPKLSPQMVEDLEMLMVLGEDKAPHGS</sequence>
<dbReference type="AlphaFoldDB" id="A0A4V2DP59"/>
<dbReference type="EMBL" id="SGSU01000015">
    <property type="protein sequence ID" value="RZG65516.1"/>
    <property type="molecule type" value="Genomic_DNA"/>
</dbReference>
<comment type="caution">
    <text evidence="1">The sequence shown here is derived from an EMBL/GenBank/DDBJ whole genome shotgun (WGS) entry which is preliminary data.</text>
</comment>
<gene>
    <name evidence="1" type="ORF">EXE25_13250</name>
</gene>
<protein>
    <submittedName>
        <fullName evidence="1">Uncharacterized protein</fullName>
    </submittedName>
</protein>
<proteinExistence type="predicted"/>
<organism evidence="1 2">
    <name type="scientific">Acinetobacter bouvetii</name>
    <dbReference type="NCBI Taxonomy" id="202951"/>
    <lineage>
        <taxon>Bacteria</taxon>
        <taxon>Pseudomonadati</taxon>
        <taxon>Pseudomonadota</taxon>
        <taxon>Gammaproteobacteria</taxon>
        <taxon>Moraxellales</taxon>
        <taxon>Moraxellaceae</taxon>
        <taxon>Acinetobacter</taxon>
    </lineage>
</organism>
<dbReference type="STRING" id="202951.GCA_001485025_00083"/>
<evidence type="ECO:0000313" key="1">
    <source>
        <dbReference type="EMBL" id="RZG65516.1"/>
    </source>
</evidence>